<feature type="compositionally biased region" description="Low complexity" evidence="1">
    <location>
        <begin position="69"/>
        <end position="85"/>
    </location>
</feature>
<feature type="compositionally biased region" description="Low complexity" evidence="1">
    <location>
        <begin position="51"/>
        <end position="60"/>
    </location>
</feature>
<sequence length="254" mass="26721">MTPVATETDLTTDDGAARVRRLPLMGVVLAGALLLSACGGSPEEGAEAGSEEPSASSSSEETGDGGSGEESASPDEPSGTSGNDGSSEEGSGESVPASSEGPAENWSEPAAPAQLTENSEEGAEATLKYWWELDAYARNTGDTDPLKAISGDDCTFCINRVNRVIKTYDEGDWWTQESHKVGRVGLTNQGDGTFKGLFEIDEGSFTAYYDTAEAEPVEGEEGQSWGALLKYDGEHWVVRDLSSLPDDSNTEDDS</sequence>
<dbReference type="EMBL" id="BAAAYG010000002">
    <property type="protein sequence ID" value="GAA3279391.1"/>
    <property type="molecule type" value="Genomic_DNA"/>
</dbReference>
<evidence type="ECO:0000256" key="1">
    <source>
        <dbReference type="SAM" id="MobiDB-lite"/>
    </source>
</evidence>
<name>A0ABP6R8N7_9MICC</name>
<organism evidence="3 4">
    <name type="scientific">Nesterenkonia halobia</name>
    <dbReference type="NCBI Taxonomy" id="37922"/>
    <lineage>
        <taxon>Bacteria</taxon>
        <taxon>Bacillati</taxon>
        <taxon>Actinomycetota</taxon>
        <taxon>Actinomycetes</taxon>
        <taxon>Micrococcales</taxon>
        <taxon>Micrococcaceae</taxon>
        <taxon>Nesterenkonia</taxon>
    </lineage>
</organism>
<feature type="region of interest" description="Disordered" evidence="1">
    <location>
        <begin position="38"/>
        <end position="121"/>
    </location>
</feature>
<dbReference type="InterPro" id="IPR046281">
    <property type="entry name" value="DUF6318"/>
</dbReference>
<keyword evidence="4" id="KW-1185">Reference proteome</keyword>
<dbReference type="RefSeq" id="WP_425574526.1">
    <property type="nucleotide sequence ID" value="NZ_BAAAYG010000002.1"/>
</dbReference>
<evidence type="ECO:0000313" key="3">
    <source>
        <dbReference type="EMBL" id="GAA3279391.1"/>
    </source>
</evidence>
<dbReference type="Pfam" id="PF19843">
    <property type="entry name" value="DUF6318"/>
    <property type="match status" value="1"/>
</dbReference>
<comment type="caution">
    <text evidence="3">The sequence shown here is derived from an EMBL/GenBank/DDBJ whole genome shotgun (WGS) entry which is preliminary data.</text>
</comment>
<protein>
    <recommendedName>
        <fullName evidence="2">DUF6318 domain-containing protein</fullName>
    </recommendedName>
</protein>
<gene>
    <name evidence="3" type="ORF">GCM10020260_02500</name>
</gene>
<proteinExistence type="predicted"/>
<evidence type="ECO:0000259" key="2">
    <source>
        <dbReference type="Pfam" id="PF19843"/>
    </source>
</evidence>
<feature type="domain" description="DUF6318" evidence="2">
    <location>
        <begin position="93"/>
        <end position="240"/>
    </location>
</feature>
<reference evidence="4" key="1">
    <citation type="journal article" date="2019" name="Int. J. Syst. Evol. Microbiol.">
        <title>The Global Catalogue of Microorganisms (GCM) 10K type strain sequencing project: providing services to taxonomists for standard genome sequencing and annotation.</title>
        <authorList>
            <consortium name="The Broad Institute Genomics Platform"/>
            <consortium name="The Broad Institute Genome Sequencing Center for Infectious Disease"/>
            <person name="Wu L."/>
            <person name="Ma J."/>
        </authorList>
    </citation>
    <scope>NUCLEOTIDE SEQUENCE [LARGE SCALE GENOMIC DNA]</scope>
    <source>
        <strain evidence="4">JCM 11483</strain>
    </source>
</reference>
<dbReference type="Proteomes" id="UP001501736">
    <property type="component" value="Unassembled WGS sequence"/>
</dbReference>
<feature type="compositionally biased region" description="Low complexity" evidence="1">
    <location>
        <begin position="92"/>
        <end position="101"/>
    </location>
</feature>
<evidence type="ECO:0000313" key="4">
    <source>
        <dbReference type="Proteomes" id="UP001501736"/>
    </source>
</evidence>
<accession>A0ABP6R8N7</accession>